<dbReference type="STRING" id="360412.LARV_01959"/>
<keyword evidence="11" id="KW-1185">Reference proteome</keyword>
<evidence type="ECO:0000256" key="4">
    <source>
        <dbReference type="ARBA" id="ARBA00022723"/>
    </source>
</evidence>
<comment type="cofactor">
    <cofactor evidence="1">
        <name>Zn(2+)</name>
        <dbReference type="ChEBI" id="CHEBI:29105"/>
    </cofactor>
</comment>
<dbReference type="InterPro" id="IPR011778">
    <property type="entry name" value="Hydantoinase/dihydroPyrase"/>
</dbReference>
<dbReference type="Gene3D" id="3.20.20.140">
    <property type="entry name" value="Metal-dependent hydrolases"/>
    <property type="match status" value="1"/>
</dbReference>
<dbReference type="InterPro" id="IPR050378">
    <property type="entry name" value="Metallo-dep_Hydrolases_sf"/>
</dbReference>
<dbReference type="NCBIfam" id="TIGR02033">
    <property type="entry name" value="D-hydantoinase"/>
    <property type="match status" value="1"/>
</dbReference>
<evidence type="ECO:0000256" key="6">
    <source>
        <dbReference type="ARBA" id="ARBA00055040"/>
    </source>
</evidence>
<comment type="similarity">
    <text evidence="2">Belongs to the metallo-dependent hydrolases superfamily. Hydantoinase/dihydropyrimidinase family.</text>
</comment>
<keyword evidence="5" id="KW-0378">Hydrolase</keyword>
<dbReference type="Proteomes" id="UP000055060">
    <property type="component" value="Unassembled WGS sequence"/>
</dbReference>
<organism evidence="10">
    <name type="scientific">Longilinea arvoryzae</name>
    <dbReference type="NCBI Taxonomy" id="360412"/>
    <lineage>
        <taxon>Bacteria</taxon>
        <taxon>Bacillati</taxon>
        <taxon>Chloroflexota</taxon>
        <taxon>Anaerolineae</taxon>
        <taxon>Anaerolineales</taxon>
        <taxon>Anaerolineaceae</taxon>
        <taxon>Longilinea</taxon>
    </lineage>
</organism>
<keyword evidence="3" id="KW-0597">Phosphoprotein</keyword>
<evidence type="ECO:0000256" key="7">
    <source>
        <dbReference type="ARBA" id="ARBA00068457"/>
    </source>
</evidence>
<proteinExistence type="inferred from homology"/>
<dbReference type="SUPFAM" id="SSF51556">
    <property type="entry name" value="Metallo-dependent hydrolases"/>
    <property type="match status" value="1"/>
</dbReference>
<dbReference type="Gene3D" id="2.30.40.10">
    <property type="entry name" value="Urease, subunit C, domain 1"/>
    <property type="match status" value="1"/>
</dbReference>
<dbReference type="CDD" id="cd01314">
    <property type="entry name" value="D-HYD"/>
    <property type="match status" value="1"/>
</dbReference>
<keyword evidence="4" id="KW-0479">Metal-binding</keyword>
<sequence>MSNLLIKNGTLITAAETFQADILVEGEKIAQIGPELTAPANAEVVDAGGKLVMPGGVDVHTHFSLPMAGTISSDDHYTGHKGAAFGGTTTAIDFVSQDTSPLLANIEAAHVNADPKAAIDFGFHMNITHFDDQVAAEIGQLPAAGVTSVKVFTAYNGRLRLSDGEIFKVLRLARQHGLLTMVHAENGDVIETLVAEALTAGHTAPEWHSLTRPSWGAVEATLRTAALAAQAEAPVYIVHMNVGGEVDQVAYARAHGIQVMAETCPQYLFFTIDNLRGPDGAKWVCSPPMRSAADNARLWTGIADGTLQVMATDHCPFFFDGRKPILYEGKEVAIPGKELGNGNFTLVPNGLPGVGDRMPILWTYGVRSGRITPNQFVALTSTNPARIFGMYPRKGTLMPGADADIVIWDPERRLKYGVAHAQHRTDYNLYEGWELVGYPERVYLRGNLIVENETWYGKPGMGRFIHRKAFGDIL</sequence>
<evidence type="ECO:0000256" key="5">
    <source>
        <dbReference type="ARBA" id="ARBA00022801"/>
    </source>
</evidence>
<dbReference type="EMBL" id="DF967972">
    <property type="protein sequence ID" value="GAP14193.1"/>
    <property type="molecule type" value="Genomic_DNA"/>
</dbReference>
<dbReference type="PANTHER" id="PTHR11647">
    <property type="entry name" value="HYDRANTOINASE/DIHYDROPYRIMIDINASE FAMILY MEMBER"/>
    <property type="match status" value="1"/>
</dbReference>
<dbReference type="InterPro" id="IPR006680">
    <property type="entry name" value="Amidohydro-rel"/>
</dbReference>
<dbReference type="InterPro" id="IPR011059">
    <property type="entry name" value="Metal-dep_hydrolase_composite"/>
</dbReference>
<feature type="modified residue" description="N6-carboxylysine" evidence="8">
    <location>
        <position position="150"/>
    </location>
</feature>
<dbReference type="InterPro" id="IPR032466">
    <property type="entry name" value="Metal_Hydrolase"/>
</dbReference>
<reference evidence="10" key="1">
    <citation type="submission" date="2015-07" db="EMBL/GenBank/DDBJ databases">
        <title>Draft Genome Sequences of Anaerolinea thermolimosa IMO-1, Bellilinea caldifistulae GOMI-1, Leptolinea tardivitalis YMTK-2, Levilinea saccharolytica KIBI-1,Longilinea arvoryzae KOME-1, Previously Described as Members of the Anaerolineaceae (Chloroflexi).</title>
        <authorList>
            <person name="Sekiguchi Y."/>
            <person name="Ohashi A."/>
            <person name="Matsuura N."/>
            <person name="Tourlousse M.D."/>
        </authorList>
    </citation>
    <scope>NUCLEOTIDE SEQUENCE [LARGE SCALE GENOMIC DNA]</scope>
    <source>
        <strain evidence="10">KOME-1</strain>
    </source>
</reference>
<evidence type="ECO:0000256" key="3">
    <source>
        <dbReference type="ARBA" id="ARBA00022553"/>
    </source>
</evidence>
<evidence type="ECO:0000256" key="2">
    <source>
        <dbReference type="ARBA" id="ARBA00008829"/>
    </source>
</evidence>
<dbReference type="GO" id="GO:0046872">
    <property type="term" value="F:metal ion binding"/>
    <property type="evidence" value="ECO:0007669"/>
    <property type="project" value="UniProtKB-KW"/>
</dbReference>
<feature type="domain" description="Amidohydrolase-related" evidence="9">
    <location>
        <begin position="51"/>
        <end position="413"/>
    </location>
</feature>
<protein>
    <recommendedName>
        <fullName evidence="7">D-hydantoinase</fullName>
    </recommendedName>
</protein>
<comment type="PTM">
    <text evidence="8">Carbamylation allows a single lysine to coordinate two divalent metal cations.</text>
</comment>
<evidence type="ECO:0000313" key="10">
    <source>
        <dbReference type="EMBL" id="GAP14193.1"/>
    </source>
</evidence>
<dbReference type="FunFam" id="3.20.20.140:FF:000217">
    <property type="entry name" value="Dihydropyrimidinase-related protein 1"/>
    <property type="match status" value="1"/>
</dbReference>
<dbReference type="Pfam" id="PF01979">
    <property type="entry name" value="Amidohydro_1"/>
    <property type="match status" value="1"/>
</dbReference>
<dbReference type="GO" id="GO:0005829">
    <property type="term" value="C:cytosol"/>
    <property type="evidence" value="ECO:0007669"/>
    <property type="project" value="TreeGrafter"/>
</dbReference>
<dbReference type="GO" id="GO:0016812">
    <property type="term" value="F:hydrolase activity, acting on carbon-nitrogen (but not peptide) bonds, in cyclic amides"/>
    <property type="evidence" value="ECO:0007669"/>
    <property type="project" value="TreeGrafter"/>
</dbReference>
<dbReference type="SUPFAM" id="SSF51338">
    <property type="entry name" value="Composite domain of metallo-dependent hydrolases"/>
    <property type="match status" value="2"/>
</dbReference>
<gene>
    <name evidence="10" type="ORF">LARV_01959</name>
</gene>
<evidence type="ECO:0000313" key="11">
    <source>
        <dbReference type="Proteomes" id="UP000055060"/>
    </source>
</evidence>
<accession>A0A0S7BK54</accession>
<name>A0A0S7BK54_9CHLR</name>
<comment type="function">
    <text evidence="6">Catalyzes the stereospecific hydrolysis of the cyclic amide bond of D-hydantoin derivatives.</text>
</comment>
<dbReference type="AlphaFoldDB" id="A0A0S7BK54"/>
<evidence type="ECO:0000256" key="8">
    <source>
        <dbReference type="PIRSR" id="PIRSR611778-50"/>
    </source>
</evidence>
<dbReference type="PANTHER" id="PTHR11647:SF1">
    <property type="entry name" value="COLLAPSIN RESPONSE MEDIATOR PROTEIN"/>
    <property type="match status" value="1"/>
</dbReference>
<evidence type="ECO:0000256" key="1">
    <source>
        <dbReference type="ARBA" id="ARBA00001947"/>
    </source>
</evidence>
<evidence type="ECO:0000259" key="9">
    <source>
        <dbReference type="Pfam" id="PF01979"/>
    </source>
</evidence>